<gene>
    <name evidence="1" type="ORF">AYC66_11820</name>
    <name evidence="2" type="ORF">BAY09_12770</name>
</gene>
<evidence type="ECO:0000313" key="2">
    <source>
        <dbReference type="EMBL" id="OPB52044.1"/>
    </source>
</evidence>
<protein>
    <submittedName>
        <fullName evidence="2">Uncharacterized protein</fullName>
    </submittedName>
</protein>
<dbReference type="RefSeq" id="WP_078404926.1">
    <property type="nucleotide sequence ID" value="NZ_CP014339.1"/>
</dbReference>
<dbReference type="EMBL" id="MAHS01000003">
    <property type="protein sequence ID" value="OPB52044.1"/>
    <property type="molecule type" value="Genomic_DNA"/>
</dbReference>
<name>A0A494J8T8_9FLAO</name>
<accession>A0A494J8T8</accession>
<dbReference type="EMBL" id="CP014339">
    <property type="protein sequence ID" value="AQX51323.1"/>
    <property type="molecule type" value="Genomic_DNA"/>
</dbReference>
<dbReference type="AlphaFoldDB" id="A0A494J8T8"/>
<dbReference type="Proteomes" id="UP000189738">
    <property type="component" value="Chromosome"/>
</dbReference>
<organism evidence="2">
    <name type="scientific">Elizabethkingia anophelis</name>
    <dbReference type="NCBI Taxonomy" id="1117645"/>
    <lineage>
        <taxon>Bacteria</taxon>
        <taxon>Pseudomonadati</taxon>
        <taxon>Bacteroidota</taxon>
        <taxon>Flavobacteriia</taxon>
        <taxon>Flavobacteriales</taxon>
        <taxon>Weeksellaceae</taxon>
        <taxon>Elizabethkingia</taxon>
    </lineage>
</organism>
<reference evidence="1" key="1">
    <citation type="submission" date="2016-02" db="EMBL/GenBank/DDBJ databases">
        <authorList>
            <person name="Nicholson A.C."/>
            <person name="Humrighouse B.W."/>
            <person name="Loparev V."/>
            <person name="Emery B."/>
            <person name="Graziano J."/>
            <person name="McQuiston J.R."/>
        </authorList>
    </citation>
    <scope>NUCLEOTIDE SEQUENCE [LARGE SCALE GENOMIC DNA]</scope>
    <source>
        <strain evidence="1">E6809</strain>
    </source>
</reference>
<evidence type="ECO:0000313" key="1">
    <source>
        <dbReference type="EMBL" id="AQX51323.1"/>
    </source>
</evidence>
<reference evidence="2" key="2">
    <citation type="submission" date="2016-06" db="EMBL/GenBank/DDBJ databases">
        <authorList>
            <person name="Nicholson A.C."/>
        </authorList>
    </citation>
    <scope>NUCLEOTIDE SEQUENCE [LARGE SCALE GENOMIC DNA]</scope>
    <source>
        <strain evidence="2">E6809</strain>
    </source>
</reference>
<sequence>MKLQQFLKSNAIAIVAAITIGTTMSFKLAGSPEGQDFYYDNESLSEGAFQNANNWTTQNKSTECVIKGERPCKITVPEGSSLERIIGSKSNIQVLEISKGRKP</sequence>
<proteinExistence type="predicted"/>